<proteinExistence type="predicted"/>
<reference evidence="1 2" key="1">
    <citation type="submission" date="2014-04" db="EMBL/GenBank/DDBJ databases">
        <authorList>
            <consortium name="DOE Joint Genome Institute"/>
            <person name="Kuo A."/>
            <person name="Martino E."/>
            <person name="Perotto S."/>
            <person name="Kohler A."/>
            <person name="Nagy L.G."/>
            <person name="Floudas D."/>
            <person name="Copeland A."/>
            <person name="Barry K.W."/>
            <person name="Cichocki N."/>
            <person name="Veneault-Fourrey C."/>
            <person name="LaButti K."/>
            <person name="Lindquist E.A."/>
            <person name="Lipzen A."/>
            <person name="Lundell T."/>
            <person name="Morin E."/>
            <person name="Murat C."/>
            <person name="Sun H."/>
            <person name="Tunlid A."/>
            <person name="Henrissat B."/>
            <person name="Grigoriev I.V."/>
            <person name="Hibbett D.S."/>
            <person name="Martin F."/>
            <person name="Nordberg H.P."/>
            <person name="Cantor M.N."/>
            <person name="Hua S.X."/>
        </authorList>
    </citation>
    <scope>NUCLEOTIDE SEQUENCE [LARGE SCALE GENOMIC DNA]</scope>
    <source>
        <strain evidence="1 2">Zn</strain>
    </source>
</reference>
<organism evidence="1 2">
    <name type="scientific">Oidiodendron maius (strain Zn)</name>
    <dbReference type="NCBI Taxonomy" id="913774"/>
    <lineage>
        <taxon>Eukaryota</taxon>
        <taxon>Fungi</taxon>
        <taxon>Dikarya</taxon>
        <taxon>Ascomycota</taxon>
        <taxon>Pezizomycotina</taxon>
        <taxon>Leotiomycetes</taxon>
        <taxon>Leotiomycetes incertae sedis</taxon>
        <taxon>Myxotrichaceae</taxon>
        <taxon>Oidiodendron</taxon>
    </lineage>
</organism>
<reference evidence="2" key="2">
    <citation type="submission" date="2015-01" db="EMBL/GenBank/DDBJ databases">
        <title>Evolutionary Origins and Diversification of the Mycorrhizal Mutualists.</title>
        <authorList>
            <consortium name="DOE Joint Genome Institute"/>
            <consortium name="Mycorrhizal Genomics Consortium"/>
            <person name="Kohler A."/>
            <person name="Kuo A."/>
            <person name="Nagy L.G."/>
            <person name="Floudas D."/>
            <person name="Copeland A."/>
            <person name="Barry K.W."/>
            <person name="Cichocki N."/>
            <person name="Veneault-Fourrey C."/>
            <person name="LaButti K."/>
            <person name="Lindquist E.A."/>
            <person name="Lipzen A."/>
            <person name="Lundell T."/>
            <person name="Morin E."/>
            <person name="Murat C."/>
            <person name="Riley R."/>
            <person name="Ohm R."/>
            <person name="Sun H."/>
            <person name="Tunlid A."/>
            <person name="Henrissat B."/>
            <person name="Grigoriev I.V."/>
            <person name="Hibbett D.S."/>
            <person name="Martin F."/>
        </authorList>
    </citation>
    <scope>NUCLEOTIDE SEQUENCE [LARGE SCALE GENOMIC DNA]</scope>
    <source>
        <strain evidence="2">Zn</strain>
    </source>
</reference>
<evidence type="ECO:0000313" key="2">
    <source>
        <dbReference type="Proteomes" id="UP000054321"/>
    </source>
</evidence>
<accession>A0A0C3D6I8</accession>
<keyword evidence="2" id="KW-1185">Reference proteome</keyword>
<gene>
    <name evidence="1" type="ORF">OIDMADRAFT_32504</name>
</gene>
<protein>
    <submittedName>
        <fullName evidence="1">Uncharacterized protein</fullName>
    </submittedName>
</protein>
<dbReference type="Proteomes" id="UP000054321">
    <property type="component" value="Unassembled WGS sequence"/>
</dbReference>
<dbReference type="EMBL" id="KN832882">
    <property type="protein sequence ID" value="KIM97522.1"/>
    <property type="molecule type" value="Genomic_DNA"/>
</dbReference>
<evidence type="ECO:0000313" key="1">
    <source>
        <dbReference type="EMBL" id="KIM97522.1"/>
    </source>
</evidence>
<dbReference type="AlphaFoldDB" id="A0A0C3D6I8"/>
<sequence length="147" mass="16232">MLKYSHGSFAACLSSRNFDHILIKISASYNSSWLPPLRAVGIIDNNGLSDTRTRCPVVSIDWAQDLYRYGIAGSSKRYVKTSGKELNDIVSISLDTNFLSINQGVVAFQQQMELDPPSYHGIAAWQHQVEPDPPALQLAKIVGNPDL</sequence>
<dbReference type="HOGENOM" id="CLU_1768641_0_0_1"/>
<dbReference type="InParanoid" id="A0A0C3D6I8"/>
<name>A0A0C3D6I8_OIDMZ</name>